<organism evidence="4 5">
    <name type="scientific">Sandarakinorhabdus fusca</name>
    <dbReference type="NCBI Taxonomy" id="1439888"/>
    <lineage>
        <taxon>Bacteria</taxon>
        <taxon>Pseudomonadati</taxon>
        <taxon>Pseudomonadota</taxon>
        <taxon>Alphaproteobacteria</taxon>
        <taxon>Sphingomonadales</taxon>
        <taxon>Sphingosinicellaceae</taxon>
        <taxon>Sandarakinorhabdus</taxon>
    </lineage>
</organism>
<dbReference type="PROSITE" id="PS00141">
    <property type="entry name" value="ASP_PROTEASE"/>
    <property type="match status" value="1"/>
</dbReference>
<proteinExistence type="predicted"/>
<keyword evidence="1" id="KW-0378">Hydrolase</keyword>
<dbReference type="Proteomes" id="UP000481327">
    <property type="component" value="Unassembled WGS sequence"/>
</dbReference>
<dbReference type="InterPro" id="IPR001969">
    <property type="entry name" value="Aspartic_peptidase_AS"/>
</dbReference>
<keyword evidence="2" id="KW-0732">Signal</keyword>
<reference evidence="4 5" key="1">
    <citation type="submission" date="2019-09" db="EMBL/GenBank/DDBJ databases">
        <title>Polymorphobacter sp. isolated from a lake in China.</title>
        <authorList>
            <person name="Liu Z."/>
        </authorList>
    </citation>
    <scope>NUCLEOTIDE SEQUENCE [LARGE SCALE GENOMIC DNA]</scope>
    <source>
        <strain evidence="4 5">D40P</strain>
    </source>
</reference>
<name>A0A7C9KPI9_9SPHN</name>
<sequence>MLRLFLCLIVIGATPAAARQLPPVIPNATIDDNLEISGEEIDAEQRRNRLFIDVRINDQGPFRFLVDSGADRSVVGAALAAQLDLPVEDALRVQGMAGTAVVASVTIDRLLIGRSEVGPIRAPALSERDLGAQGLIGIDALADQRLLLDFDARTITVQDSRTPLPPREAADVVVTARLRKGQLIITQASIDNQRLSAVIDTGSEVTLGNMALRRKLLGESARREDRVVTLVSVTGQTLLAEAVTVPRIRIGGIYLDNVTVAFADAPPFALFGLANQPALFLGSDLLKAFKRVSLDFHDRKVRFSLRR</sequence>
<feature type="domain" description="Peptidase A2" evidence="3">
    <location>
        <begin position="62"/>
        <end position="98"/>
    </location>
</feature>
<protein>
    <recommendedName>
        <fullName evidence="3">Peptidase A2 domain-containing protein</fullName>
    </recommendedName>
</protein>
<dbReference type="GO" id="GO:0004190">
    <property type="term" value="F:aspartic-type endopeptidase activity"/>
    <property type="evidence" value="ECO:0007669"/>
    <property type="project" value="InterPro"/>
</dbReference>
<dbReference type="Gene3D" id="2.40.70.10">
    <property type="entry name" value="Acid Proteases"/>
    <property type="match status" value="2"/>
</dbReference>
<dbReference type="Pfam" id="PF13975">
    <property type="entry name" value="gag-asp_proteas"/>
    <property type="match status" value="1"/>
</dbReference>
<dbReference type="Pfam" id="PF13650">
    <property type="entry name" value="Asp_protease_2"/>
    <property type="match status" value="1"/>
</dbReference>
<dbReference type="InterPro" id="IPR034122">
    <property type="entry name" value="Retropepsin-like_bacterial"/>
</dbReference>
<dbReference type="SUPFAM" id="SSF50630">
    <property type="entry name" value="Acid proteases"/>
    <property type="match status" value="2"/>
</dbReference>
<dbReference type="GO" id="GO:0006508">
    <property type="term" value="P:proteolysis"/>
    <property type="evidence" value="ECO:0007669"/>
    <property type="project" value="InterPro"/>
</dbReference>
<evidence type="ECO:0000256" key="2">
    <source>
        <dbReference type="SAM" id="SignalP"/>
    </source>
</evidence>
<evidence type="ECO:0000259" key="3">
    <source>
        <dbReference type="PROSITE" id="PS50175"/>
    </source>
</evidence>
<dbReference type="PROSITE" id="PS50175">
    <property type="entry name" value="ASP_PROT_RETROV"/>
    <property type="match status" value="1"/>
</dbReference>
<keyword evidence="5" id="KW-1185">Reference proteome</keyword>
<gene>
    <name evidence="4" type="ORF">F3168_14915</name>
</gene>
<comment type="caution">
    <text evidence="4">The sequence shown here is derived from an EMBL/GenBank/DDBJ whole genome shotgun (WGS) entry which is preliminary data.</text>
</comment>
<dbReference type="RefSeq" id="WP_152579008.1">
    <property type="nucleotide sequence ID" value="NZ_JAATJI010000001.1"/>
</dbReference>
<dbReference type="InterPro" id="IPR001995">
    <property type="entry name" value="Peptidase_A2_cat"/>
</dbReference>
<feature type="chain" id="PRO_5028808476" description="Peptidase A2 domain-containing protein" evidence="2">
    <location>
        <begin position="19"/>
        <end position="307"/>
    </location>
</feature>
<dbReference type="AlphaFoldDB" id="A0A7C9KPI9"/>
<dbReference type="EMBL" id="WIOL01000007">
    <property type="protein sequence ID" value="MQT18544.1"/>
    <property type="molecule type" value="Genomic_DNA"/>
</dbReference>
<evidence type="ECO:0000256" key="1">
    <source>
        <dbReference type="ARBA" id="ARBA00022801"/>
    </source>
</evidence>
<dbReference type="CDD" id="cd05483">
    <property type="entry name" value="retropepsin_like_bacteria"/>
    <property type="match status" value="1"/>
</dbReference>
<evidence type="ECO:0000313" key="4">
    <source>
        <dbReference type="EMBL" id="MQT18544.1"/>
    </source>
</evidence>
<feature type="signal peptide" evidence="2">
    <location>
        <begin position="1"/>
        <end position="18"/>
    </location>
</feature>
<evidence type="ECO:0000313" key="5">
    <source>
        <dbReference type="Proteomes" id="UP000481327"/>
    </source>
</evidence>
<accession>A0A7C9KPI9</accession>
<dbReference type="OrthoDB" id="107347at2"/>
<dbReference type="InterPro" id="IPR021109">
    <property type="entry name" value="Peptidase_aspartic_dom_sf"/>
</dbReference>